<evidence type="ECO:0000313" key="3">
    <source>
        <dbReference type="Proteomes" id="UP000274909"/>
    </source>
</evidence>
<reference evidence="2 3" key="1">
    <citation type="submission" date="2018-12" db="EMBL/GenBank/DDBJ databases">
        <authorList>
            <person name="Li F."/>
        </authorList>
    </citation>
    <scope>NUCLEOTIDE SEQUENCE [LARGE SCALE GENOMIC DNA]</scope>
    <source>
        <strain evidence="2 3">EGI 6500705</strain>
    </source>
</reference>
<dbReference type="Proteomes" id="UP000274909">
    <property type="component" value="Unassembled WGS sequence"/>
</dbReference>
<keyword evidence="1" id="KW-0472">Membrane</keyword>
<dbReference type="RefSeq" id="WP_127049744.1">
    <property type="nucleotide sequence ID" value="NZ_RZGZ01000002.1"/>
</dbReference>
<dbReference type="AlphaFoldDB" id="A0A3S0VH68"/>
<proteinExistence type="predicted"/>
<keyword evidence="1" id="KW-1133">Transmembrane helix</keyword>
<sequence>MSTPLNELFPEEQAVDAPTKPRGALMKLAFTLVLLIAGSILFVLVGSSAVVGAANAFGIALDSRYCSLETALDCTSVSVGEIDRATGVDLPEDAVVAESSWHRIGEAGRLEALVEAPGDGWSPPASAFEQCGAVAPCTGETPALFEANGIEVTAELVPRLNLGDGSERSVFLGRDDSGQDWVFVGFVSAPSAG</sequence>
<evidence type="ECO:0000313" key="2">
    <source>
        <dbReference type="EMBL" id="RUR01824.1"/>
    </source>
</evidence>
<keyword evidence="1" id="KW-0812">Transmembrane</keyword>
<evidence type="ECO:0000256" key="1">
    <source>
        <dbReference type="SAM" id="Phobius"/>
    </source>
</evidence>
<feature type="transmembrane region" description="Helical" evidence="1">
    <location>
        <begin position="28"/>
        <end position="54"/>
    </location>
</feature>
<gene>
    <name evidence="2" type="ORF">ELQ94_10260</name>
</gene>
<dbReference type="OrthoDB" id="9804442at2"/>
<name>A0A3S0VH68_9MICO</name>
<accession>A0A3S0VH68</accession>
<protein>
    <submittedName>
        <fullName evidence="2">Uncharacterized protein</fullName>
    </submittedName>
</protein>
<keyword evidence="3" id="KW-1185">Reference proteome</keyword>
<dbReference type="EMBL" id="RZGZ01000002">
    <property type="protein sequence ID" value="RUR01824.1"/>
    <property type="molecule type" value="Genomic_DNA"/>
</dbReference>
<comment type="caution">
    <text evidence="2">The sequence shown here is derived from an EMBL/GenBank/DDBJ whole genome shotgun (WGS) entry which is preliminary data.</text>
</comment>
<organism evidence="2 3">
    <name type="scientific">Labedella endophytica</name>
    <dbReference type="NCBI Taxonomy" id="1523160"/>
    <lineage>
        <taxon>Bacteria</taxon>
        <taxon>Bacillati</taxon>
        <taxon>Actinomycetota</taxon>
        <taxon>Actinomycetes</taxon>
        <taxon>Micrococcales</taxon>
        <taxon>Microbacteriaceae</taxon>
        <taxon>Labedella</taxon>
    </lineage>
</organism>